<evidence type="ECO:0000256" key="3">
    <source>
        <dbReference type="ARBA" id="ARBA00005848"/>
    </source>
</evidence>
<dbReference type="InterPro" id="IPR005594">
    <property type="entry name" value="YadA_C"/>
</dbReference>
<evidence type="ECO:0000256" key="6">
    <source>
        <dbReference type="ARBA" id="ARBA00022692"/>
    </source>
</evidence>
<dbReference type="InterPro" id="IPR008635">
    <property type="entry name" value="Coiled_stalk_dom"/>
</dbReference>
<evidence type="ECO:0000259" key="13">
    <source>
        <dbReference type="Pfam" id="PF05662"/>
    </source>
</evidence>
<evidence type="ECO:0000313" key="15">
    <source>
        <dbReference type="Proteomes" id="UP000054596"/>
    </source>
</evidence>
<keyword evidence="5" id="KW-1134">Transmembrane beta strand</keyword>
<accession>A0A158AH36</accession>
<dbReference type="EMBL" id="FCOJ02000013">
    <property type="protein sequence ID" value="SAK57035.1"/>
    <property type="molecule type" value="Genomic_DNA"/>
</dbReference>
<comment type="similarity">
    <text evidence="3">Belongs to the autotransporter-2 (AT-2) (TC 1.B.40) family.</text>
</comment>
<protein>
    <submittedName>
        <fullName evidence="14">Trimeric autoransporter, BpaB</fullName>
    </submittedName>
</protein>
<evidence type="ECO:0000256" key="2">
    <source>
        <dbReference type="ARBA" id="ARBA00004442"/>
    </source>
</evidence>
<keyword evidence="15" id="KW-1185">Reference proteome</keyword>
<evidence type="ECO:0000259" key="11">
    <source>
        <dbReference type="Pfam" id="PF03895"/>
    </source>
</evidence>
<dbReference type="SUPFAM" id="SSF54523">
    <property type="entry name" value="Pili subunits"/>
    <property type="match status" value="1"/>
</dbReference>
<dbReference type="GO" id="GO:0009279">
    <property type="term" value="C:cell outer membrane"/>
    <property type="evidence" value="ECO:0007669"/>
    <property type="project" value="UniProtKB-SubCell"/>
</dbReference>
<evidence type="ECO:0000256" key="5">
    <source>
        <dbReference type="ARBA" id="ARBA00022452"/>
    </source>
</evidence>
<feature type="domain" description="Trimeric autotransporter adhesin YadA-like stalk" evidence="13">
    <location>
        <begin position="139"/>
        <end position="174"/>
    </location>
</feature>
<dbReference type="InterPro" id="IPR045584">
    <property type="entry name" value="Pilin-like"/>
</dbReference>
<evidence type="ECO:0000256" key="8">
    <source>
        <dbReference type="ARBA" id="ARBA00022927"/>
    </source>
</evidence>
<dbReference type="STRING" id="1777143.AWB82_02328"/>
<keyword evidence="9" id="KW-0472">Membrane</keyword>
<dbReference type="Gene3D" id="3.30.1300.30">
    <property type="entry name" value="GSPII I/J protein-like"/>
    <property type="match status" value="1"/>
</dbReference>
<proteinExistence type="inferred from homology"/>
<evidence type="ECO:0000256" key="1">
    <source>
        <dbReference type="ARBA" id="ARBA00004241"/>
    </source>
</evidence>
<feature type="domain" description="Trimeric autotransporter adhesin YadA-like head" evidence="12">
    <location>
        <begin position="416"/>
        <end position="440"/>
    </location>
</feature>
<evidence type="ECO:0000256" key="7">
    <source>
        <dbReference type="ARBA" id="ARBA00022729"/>
    </source>
</evidence>
<dbReference type="OrthoDB" id="1632057at2"/>
<evidence type="ECO:0000256" key="4">
    <source>
        <dbReference type="ARBA" id="ARBA00022448"/>
    </source>
</evidence>
<evidence type="ECO:0000259" key="12">
    <source>
        <dbReference type="Pfam" id="PF05658"/>
    </source>
</evidence>
<dbReference type="Gene3D" id="2.150.10.10">
    <property type="entry name" value="Serralysin-like metalloprotease, C-terminal"/>
    <property type="match status" value="4"/>
</dbReference>
<keyword evidence="7" id="KW-0732">Signal</keyword>
<feature type="domain" description="Trimeric autotransporter adhesin YadA-like stalk" evidence="13">
    <location>
        <begin position="260"/>
        <end position="303"/>
    </location>
</feature>
<evidence type="ECO:0000256" key="10">
    <source>
        <dbReference type="ARBA" id="ARBA00023237"/>
    </source>
</evidence>
<dbReference type="SUPFAM" id="SSF101967">
    <property type="entry name" value="Adhesin YadA, collagen-binding domain"/>
    <property type="match status" value="4"/>
</dbReference>
<organism evidence="14 15">
    <name type="scientific">Caballeronia glebae</name>
    <dbReference type="NCBI Taxonomy" id="1777143"/>
    <lineage>
        <taxon>Bacteria</taxon>
        <taxon>Pseudomonadati</taxon>
        <taxon>Pseudomonadota</taxon>
        <taxon>Betaproteobacteria</taxon>
        <taxon>Burkholderiales</taxon>
        <taxon>Burkholderiaceae</taxon>
        <taxon>Caballeronia</taxon>
    </lineage>
</organism>
<dbReference type="InterPro" id="IPR008640">
    <property type="entry name" value="Adhesin_Head_dom"/>
</dbReference>
<feature type="domain" description="Trimeric autotransporter adhesin YadA-like head" evidence="12">
    <location>
        <begin position="388"/>
        <end position="414"/>
    </location>
</feature>
<keyword evidence="6" id="KW-0812">Transmembrane</keyword>
<keyword evidence="8" id="KW-0653">Protein transport</keyword>
<dbReference type="Pfam" id="PF03895">
    <property type="entry name" value="YadA_anchor"/>
    <property type="match status" value="1"/>
</dbReference>
<dbReference type="Pfam" id="PF05658">
    <property type="entry name" value="YadA_head"/>
    <property type="match status" value="4"/>
</dbReference>
<name>A0A158AH36_9BURK</name>
<dbReference type="InterPro" id="IPR011049">
    <property type="entry name" value="Serralysin-like_metalloprot_C"/>
</dbReference>
<dbReference type="GO" id="GO:0009986">
    <property type="term" value="C:cell surface"/>
    <property type="evidence" value="ECO:0007669"/>
    <property type="project" value="UniProtKB-SubCell"/>
</dbReference>
<comment type="caution">
    <text evidence="14">The sequence shown here is derived from an EMBL/GenBank/DDBJ whole genome shotgun (WGS) entry which is preliminary data.</text>
</comment>
<feature type="domain" description="Trimeric autotransporter adhesin YadA-like head" evidence="12">
    <location>
        <begin position="194"/>
        <end position="220"/>
    </location>
</feature>
<sequence>MVSVGKGADSVAIGTGAVANFTNDVALGANSTTAPVVNTPGATLHGKYYSFAGSNAQSTVSVGSKGQERTITNVGAGQITADSTDAINGSQLYATNQALGNAINASGEGAVKYDNTSNYNSVTLAGPAYNSTTHTGGTKITNLADGTNDSDAVNYSQLSNVAGNVTNISNSVNNIYGSGTKYFHANSTGADSQALGEDSVAIGMGAIANNKNDVALGAGSISTQAVGTVGDSIAGQYYGYAGSTPIGTVSVGSPGAERTITNVAAGRVSAGSTDAVNGSQLYATNSAVNSLQGEVTNITNSVNTLTKNAVQYDDSTHNSLTLGGDTYNTTTQTGGTIIHNVANGSSASDAVNYQQLQDALGNVVNIAEDAANPFFTAQGDRDTEGAVATGTHATAMGASANASGNQATAIGAGATASANNAVALGANSVADRDNTVSVGSAGSERQITNVAAGTQGTDAVNLNQLNQGISQANSYTDQKVNALGDQISSTARAAYSGVAAATALTMIPDVDQGKTIAMGIATANYKGYQATAIGASARITQNIKMKVGAGYSQAGTTVGIGAAYQW</sequence>
<feature type="domain" description="Trimeric autotransporter adhesin YadA-like C-terminal membrane anchor" evidence="11">
    <location>
        <begin position="508"/>
        <end position="566"/>
    </location>
</feature>
<feature type="domain" description="Trimeric autotransporter adhesin YadA-like stalk" evidence="13">
    <location>
        <begin position="338"/>
        <end position="371"/>
    </location>
</feature>
<dbReference type="AlphaFoldDB" id="A0A158AH36"/>
<dbReference type="Proteomes" id="UP000054596">
    <property type="component" value="Unassembled WGS sequence"/>
</dbReference>
<evidence type="ECO:0000256" key="9">
    <source>
        <dbReference type="ARBA" id="ARBA00023136"/>
    </source>
</evidence>
<gene>
    <name evidence="14" type="ORF">AWB82_02328</name>
</gene>
<evidence type="ECO:0000313" key="14">
    <source>
        <dbReference type="EMBL" id="SAK57035.1"/>
    </source>
</evidence>
<keyword evidence="10" id="KW-0998">Cell outer membrane</keyword>
<dbReference type="Pfam" id="PF05662">
    <property type="entry name" value="YadA_stalk"/>
    <property type="match status" value="5"/>
</dbReference>
<reference evidence="14" key="1">
    <citation type="submission" date="2016-01" db="EMBL/GenBank/DDBJ databases">
        <authorList>
            <person name="Peeters C."/>
        </authorList>
    </citation>
    <scope>NUCLEOTIDE SEQUENCE [LARGE SCALE GENOMIC DNA]</scope>
    <source>
        <strain evidence="14">LMG 29325</strain>
    </source>
</reference>
<feature type="domain" description="Trimeric autotransporter adhesin YadA-like stalk" evidence="13">
    <location>
        <begin position="71"/>
        <end position="112"/>
    </location>
</feature>
<feature type="domain" description="Trimeric autotransporter adhesin YadA-like head" evidence="12">
    <location>
        <begin position="7"/>
        <end position="31"/>
    </location>
</feature>
<keyword evidence="4" id="KW-0813">Transport</keyword>
<comment type="subcellular location">
    <subcellularLocation>
        <location evidence="2">Cell outer membrane</location>
    </subcellularLocation>
    <subcellularLocation>
        <location evidence="1">Cell surface</location>
    </subcellularLocation>
</comment>
<feature type="domain" description="Trimeric autotransporter adhesin YadA-like stalk" evidence="13">
    <location>
        <begin position="446"/>
        <end position="483"/>
    </location>
</feature>
<dbReference type="GO" id="GO:0015031">
    <property type="term" value="P:protein transport"/>
    <property type="evidence" value="ECO:0007669"/>
    <property type="project" value="UniProtKB-KW"/>
</dbReference>